<sequence>MKKVLLMYKGRLTDREFKSTYQKAIKQYLGTNVDIELMPVYHPNGMKKVPRATQKDWLKEVEPLLSDFDYILVSEPEYFKVISKQTKAESNIGLIFDTDYGNKVLYLPSSQAVFFNPDKANQQIDQCLSALSADINGNYSEIGSDIIHFAAYPTTVEGIAAWLDKFKEYPALTCDIEAKSLKVTEAGIYTIGFAWDKHHGICFPVDAIPEQKESVRNLLLEFFETYNGKLIVHKANYDIPVINYTLFQKEDITDVENQVRGLNRLCRNLDDTLLITYLATNSCAGNTLGLKELAQPFAGNWAVDVSDVTKVDLQELMTYNLIDCLSTWYVYETYYPKMVEDEQEQLYKEHFLPYLKDNIRCQLNGLPIDLQEVAKLKADLLDEQKRLLEYLTSRQAIRNAEYQIAEHLTYKRNAKLKKKQTTIEENLQPFNFSSGKHLMVLLYDIMQLPIVDFTESKQPSTSKGTMEKLMNHTENQEYKDILVSLMELSDVEKMLTTFIPTFEQAHVDKLGNAHLLGYFNLAGTVSGRLSSSNPNLQNLPATGSRFAKPIKKCFKSTEEWIYCGIDFNALEARIAAVTTKDPARKSVYIDGYDSHCLNASAMLSKYIPDVVAELEQATTTEEKVSIVNSIKDRYKDIRQKAKPCGFLLQYGGTNKGLEANLGFTPEEAKNIYEGYCKLYAKTIEWTKEHLELAKVNGYVEVAFGLKVRTPILKAKPDSSLAASEGRTAGNALGQSWGLLNDRALNEVITKVDELGLTTSILPVGKVHDCGYYLVKNNIALIEILNKLCVQAAKWQEHPVIADDDVHLSGQLDLFYPSWATPITLPEECDENCLIETVQEHLED</sequence>
<dbReference type="PANTHER" id="PTHR10133">
    <property type="entry name" value="DNA POLYMERASE I"/>
    <property type="match status" value="1"/>
</dbReference>
<dbReference type="Pfam" id="PF00476">
    <property type="entry name" value="DNA_pol_A"/>
    <property type="match status" value="1"/>
</dbReference>
<evidence type="ECO:0000256" key="1">
    <source>
        <dbReference type="ARBA" id="ARBA00022705"/>
    </source>
</evidence>
<dbReference type="GO" id="GO:0039693">
    <property type="term" value="P:viral DNA genome replication"/>
    <property type="evidence" value="ECO:0007669"/>
    <property type="project" value="UniProtKB-KW"/>
</dbReference>
<dbReference type="EMBL" id="BK014667">
    <property type="protein sequence ID" value="DAD67034.1"/>
    <property type="molecule type" value="Genomic_DNA"/>
</dbReference>
<dbReference type="Pfam" id="PF13482">
    <property type="entry name" value="RNase_H_2"/>
    <property type="match status" value="1"/>
</dbReference>
<keyword evidence="1" id="KW-0235">DNA replication</keyword>
<dbReference type="GO" id="GO:0003887">
    <property type="term" value="F:DNA-directed DNA polymerase activity"/>
    <property type="evidence" value="ECO:0007669"/>
    <property type="project" value="InterPro"/>
</dbReference>
<dbReference type="GO" id="GO:0003677">
    <property type="term" value="F:DNA binding"/>
    <property type="evidence" value="ECO:0007669"/>
    <property type="project" value="InterPro"/>
</dbReference>
<dbReference type="InterPro" id="IPR036397">
    <property type="entry name" value="RNaseH_sf"/>
</dbReference>
<dbReference type="InterPro" id="IPR043502">
    <property type="entry name" value="DNA/RNA_pol_sf"/>
</dbReference>
<evidence type="ECO:0000259" key="3">
    <source>
        <dbReference type="SMART" id="SM00482"/>
    </source>
</evidence>
<dbReference type="InterPro" id="IPR002298">
    <property type="entry name" value="DNA_polymerase_A"/>
</dbReference>
<organism evidence="4">
    <name type="scientific">Podoviridae sp. ctBev14</name>
    <dbReference type="NCBI Taxonomy" id="2823556"/>
    <lineage>
        <taxon>Viruses</taxon>
        <taxon>Duplodnaviria</taxon>
        <taxon>Heunggongvirae</taxon>
        <taxon>Uroviricota</taxon>
        <taxon>Caudoviricetes</taxon>
    </lineage>
</organism>
<name>A0A8S5LAQ2_9CAUD</name>
<evidence type="ECO:0000313" key="4">
    <source>
        <dbReference type="EMBL" id="DAD67034.1"/>
    </source>
</evidence>
<reference evidence="4" key="1">
    <citation type="journal article" date="2021" name="Proc. Natl. Acad. Sci. U.S.A.">
        <title>A Catalog of Tens of Thousands of Viruses from Human Metagenomes Reveals Hidden Associations with Chronic Diseases.</title>
        <authorList>
            <person name="Tisza M.J."/>
            <person name="Buck C.B."/>
        </authorList>
    </citation>
    <scope>NUCLEOTIDE SEQUENCE</scope>
    <source>
        <strain evidence="4">CtBev14</strain>
    </source>
</reference>
<dbReference type="Gene3D" id="3.30.70.370">
    <property type="match status" value="1"/>
</dbReference>
<feature type="domain" description="DNA-directed DNA polymerase family A palm" evidence="3">
    <location>
        <begin position="547"/>
        <end position="753"/>
    </location>
</feature>
<dbReference type="GO" id="GO:0006302">
    <property type="term" value="P:double-strand break repair"/>
    <property type="evidence" value="ECO:0007669"/>
    <property type="project" value="TreeGrafter"/>
</dbReference>
<dbReference type="SUPFAM" id="SSF56672">
    <property type="entry name" value="DNA/RNA polymerases"/>
    <property type="match status" value="1"/>
</dbReference>
<dbReference type="Gene3D" id="3.30.420.10">
    <property type="entry name" value="Ribonuclease H-like superfamily/Ribonuclease H"/>
    <property type="match status" value="1"/>
</dbReference>
<dbReference type="InterPro" id="IPR038720">
    <property type="entry name" value="YprB_RNase_H-like_dom"/>
</dbReference>
<dbReference type="PRINTS" id="PR00868">
    <property type="entry name" value="DNAPOLI"/>
</dbReference>
<dbReference type="SUPFAM" id="SSF53098">
    <property type="entry name" value="Ribonuclease H-like"/>
    <property type="match status" value="1"/>
</dbReference>
<dbReference type="InterPro" id="IPR001098">
    <property type="entry name" value="DNA-dir_DNA_pol_A_palm_dom"/>
</dbReference>
<dbReference type="InterPro" id="IPR012337">
    <property type="entry name" value="RNaseH-like_sf"/>
</dbReference>
<dbReference type="Gene3D" id="1.10.150.20">
    <property type="entry name" value="5' to 3' exonuclease, C-terminal subdomain"/>
    <property type="match status" value="1"/>
</dbReference>
<keyword evidence="2" id="KW-1194">Viral DNA replication</keyword>
<dbReference type="PANTHER" id="PTHR10133:SF27">
    <property type="entry name" value="DNA POLYMERASE NU"/>
    <property type="match status" value="1"/>
</dbReference>
<dbReference type="Gene3D" id="1.20.1060.10">
    <property type="entry name" value="Taq DNA Polymerase, Chain T, domain 4"/>
    <property type="match status" value="1"/>
</dbReference>
<accession>A0A8S5LAQ2</accession>
<dbReference type="GO" id="GO:0006261">
    <property type="term" value="P:DNA-templated DNA replication"/>
    <property type="evidence" value="ECO:0007669"/>
    <property type="project" value="InterPro"/>
</dbReference>
<protein>
    <submittedName>
        <fullName evidence="4">DNA POLYMERASE</fullName>
    </submittedName>
</protein>
<dbReference type="SMART" id="SM00482">
    <property type="entry name" value="POLAc"/>
    <property type="match status" value="1"/>
</dbReference>
<evidence type="ECO:0000256" key="2">
    <source>
        <dbReference type="ARBA" id="ARBA00023109"/>
    </source>
</evidence>
<proteinExistence type="predicted"/>